<name>A0ABQ5GUH6_9ASTR</name>
<evidence type="ECO:0000313" key="12">
    <source>
        <dbReference type="EMBL" id="GJT79015.1"/>
    </source>
</evidence>
<keyword evidence="8" id="KW-0239">DNA-directed DNA polymerase</keyword>
<comment type="caution">
    <text evidence="12">The sequence shown here is derived from an EMBL/GenBank/DDBJ whole genome shotgun (WGS) entry which is preliminary data.</text>
</comment>
<feature type="domain" description="Integrase catalytic" evidence="11">
    <location>
        <begin position="211"/>
        <end position="297"/>
    </location>
</feature>
<reference evidence="12" key="2">
    <citation type="submission" date="2022-01" db="EMBL/GenBank/DDBJ databases">
        <authorList>
            <person name="Yamashiro T."/>
            <person name="Shiraishi A."/>
            <person name="Satake H."/>
            <person name="Nakayama K."/>
        </authorList>
    </citation>
    <scope>NUCLEOTIDE SEQUENCE</scope>
</reference>
<keyword evidence="8" id="KW-0548">Nucleotidyltransferase</keyword>
<keyword evidence="5" id="KW-0460">Magnesium</keyword>
<evidence type="ECO:0000256" key="9">
    <source>
        <dbReference type="ARBA" id="ARBA00023172"/>
    </source>
</evidence>
<evidence type="ECO:0000259" key="11">
    <source>
        <dbReference type="PROSITE" id="PS50994"/>
    </source>
</evidence>
<keyword evidence="13" id="KW-1185">Reference proteome</keyword>
<dbReference type="Proteomes" id="UP001151760">
    <property type="component" value="Unassembled WGS sequence"/>
</dbReference>
<protein>
    <submittedName>
        <fullName evidence="12">Retrovirus-related pol polyprotein from transposon TNT 1-94</fullName>
    </submittedName>
</protein>
<dbReference type="InterPro" id="IPR001584">
    <property type="entry name" value="Integrase_cat-core"/>
</dbReference>
<keyword evidence="9" id="KW-0233">DNA recombination</keyword>
<keyword evidence="1" id="KW-0540">Nuclease</keyword>
<dbReference type="InterPro" id="IPR039537">
    <property type="entry name" value="Retrotran_Ty1/copia-like"/>
</dbReference>
<keyword evidence="10" id="KW-0175">Coiled coil</keyword>
<dbReference type="PANTHER" id="PTHR42648:SF11">
    <property type="entry name" value="TRANSPOSON TY4-P GAG-POL POLYPROTEIN"/>
    <property type="match status" value="1"/>
</dbReference>
<keyword evidence="7" id="KW-0695">RNA-directed DNA polymerase</keyword>
<keyword evidence="2" id="KW-0479">Metal-binding</keyword>
<evidence type="ECO:0000256" key="5">
    <source>
        <dbReference type="ARBA" id="ARBA00022842"/>
    </source>
</evidence>
<dbReference type="InterPro" id="IPR036397">
    <property type="entry name" value="RNaseH_sf"/>
</dbReference>
<keyword evidence="6" id="KW-0229">DNA integration</keyword>
<reference evidence="12" key="1">
    <citation type="journal article" date="2022" name="Int. J. Mol. Sci.">
        <title>Draft Genome of Tanacetum Coccineum: Genomic Comparison of Closely Related Tanacetum-Family Plants.</title>
        <authorList>
            <person name="Yamashiro T."/>
            <person name="Shiraishi A."/>
            <person name="Nakayama K."/>
            <person name="Satake H."/>
        </authorList>
    </citation>
    <scope>NUCLEOTIDE SEQUENCE</scope>
</reference>
<evidence type="ECO:0000256" key="3">
    <source>
        <dbReference type="ARBA" id="ARBA00022759"/>
    </source>
</evidence>
<dbReference type="PROSITE" id="PS50994">
    <property type="entry name" value="INTEGRASE"/>
    <property type="match status" value="1"/>
</dbReference>
<dbReference type="PANTHER" id="PTHR42648">
    <property type="entry name" value="TRANSPOSASE, PUTATIVE-RELATED"/>
    <property type="match status" value="1"/>
</dbReference>
<feature type="coiled-coil region" evidence="10">
    <location>
        <begin position="38"/>
        <end position="76"/>
    </location>
</feature>
<evidence type="ECO:0000256" key="1">
    <source>
        <dbReference type="ARBA" id="ARBA00022722"/>
    </source>
</evidence>
<dbReference type="EMBL" id="BQNB010018858">
    <property type="protein sequence ID" value="GJT79015.1"/>
    <property type="molecule type" value="Genomic_DNA"/>
</dbReference>
<dbReference type="Gene3D" id="3.30.420.10">
    <property type="entry name" value="Ribonuclease H-like superfamily/Ribonuclease H"/>
    <property type="match status" value="1"/>
</dbReference>
<gene>
    <name evidence="12" type="ORF">Tco_1045740</name>
</gene>
<keyword evidence="3" id="KW-0255">Endonuclease</keyword>
<evidence type="ECO:0000256" key="8">
    <source>
        <dbReference type="ARBA" id="ARBA00022932"/>
    </source>
</evidence>
<organism evidence="12 13">
    <name type="scientific">Tanacetum coccineum</name>
    <dbReference type="NCBI Taxonomy" id="301880"/>
    <lineage>
        <taxon>Eukaryota</taxon>
        <taxon>Viridiplantae</taxon>
        <taxon>Streptophyta</taxon>
        <taxon>Embryophyta</taxon>
        <taxon>Tracheophyta</taxon>
        <taxon>Spermatophyta</taxon>
        <taxon>Magnoliopsida</taxon>
        <taxon>eudicotyledons</taxon>
        <taxon>Gunneridae</taxon>
        <taxon>Pentapetalae</taxon>
        <taxon>asterids</taxon>
        <taxon>campanulids</taxon>
        <taxon>Asterales</taxon>
        <taxon>Asteraceae</taxon>
        <taxon>Asteroideae</taxon>
        <taxon>Anthemideae</taxon>
        <taxon>Anthemidinae</taxon>
        <taxon>Tanacetum</taxon>
    </lineage>
</organism>
<sequence>MRMEKIDSNVIPDSPDMCDNDIQTEQNAKECDDERVALDNLIANLNLNINEIKKIQKQLKKANTSLTQELKECKSTLGETNKTLGESNSTRVSCLIAFQNKQIELEKYKTLNDRTIDYDKLEHKLNETLRLLAEKEHDIKKGLKLKAYEISVVKEKHDELVKQSLLTKSSYESLVREKNKVTKDLKLKEENDIDKLITMEKQLNTNDETPEVLKDILKMIQQNLQAQVITMRTDRGTKFLNKKLHAYLKEEGIEHQTSIPRPPEQNGVVKRQNCTLVEAAQTMLSASKLPLFFKLKL</sequence>
<evidence type="ECO:0000256" key="2">
    <source>
        <dbReference type="ARBA" id="ARBA00022723"/>
    </source>
</evidence>
<evidence type="ECO:0000313" key="13">
    <source>
        <dbReference type="Proteomes" id="UP001151760"/>
    </source>
</evidence>
<keyword evidence="4" id="KW-0378">Hydrolase</keyword>
<evidence type="ECO:0000256" key="10">
    <source>
        <dbReference type="SAM" id="Coils"/>
    </source>
</evidence>
<evidence type="ECO:0000256" key="4">
    <source>
        <dbReference type="ARBA" id="ARBA00022801"/>
    </source>
</evidence>
<dbReference type="InterPro" id="IPR012337">
    <property type="entry name" value="RNaseH-like_sf"/>
</dbReference>
<accession>A0ABQ5GUH6</accession>
<evidence type="ECO:0000256" key="7">
    <source>
        <dbReference type="ARBA" id="ARBA00022918"/>
    </source>
</evidence>
<proteinExistence type="predicted"/>
<evidence type="ECO:0000256" key="6">
    <source>
        <dbReference type="ARBA" id="ARBA00022908"/>
    </source>
</evidence>
<keyword evidence="8" id="KW-0808">Transferase</keyword>
<dbReference type="SUPFAM" id="SSF53098">
    <property type="entry name" value="Ribonuclease H-like"/>
    <property type="match status" value="1"/>
</dbReference>